<dbReference type="GO" id="GO:0005161">
    <property type="term" value="F:platelet-derived growth factor receptor binding"/>
    <property type="evidence" value="ECO:0007669"/>
    <property type="project" value="TreeGrafter"/>
</dbReference>
<dbReference type="Gene3D" id="2.10.90.10">
    <property type="entry name" value="Cystine-knot cytokines"/>
    <property type="match status" value="1"/>
</dbReference>
<comment type="similarity">
    <text evidence="1 10">Belongs to the PDGF/VEGF growth factor family.</text>
</comment>
<dbReference type="InterPro" id="IPR029034">
    <property type="entry name" value="Cystine-knot_cytokine"/>
</dbReference>
<sequence length="542" mass="62773">MSSWVLQLALLTACLRFGCAEGDPLPPALVELVRSSPIASIQDLQLLLLTDSVEEDPDSHTARGHHSNATFSRLPRSLDAQPAQQALCKVRTEVQEVTRAMLDRRNANFMLWPPCVEVQRCSGCCNARTLQCVPVITHTRYLQVMKIQYINKHPHYDKAVVSVLDHVECRCQSAPVPKAPRTTPKKLQPRRPTPKDTLAKGRSKEELHRQDELKRNQKFQLEEGQQWQPKYSQTQMLDTQADMGLRGDNAFPDHFRTNLPESETGETLVQVPPRARNRTRQREEEEQALLQGLGLQRHYQDMEESGLHENSLNSTELPPVEEKWPAWQNYTENATRERRPGLRHDLTGQHATKDRQPIDRSFSEEAWSLEGQTHKAQTDNPLPHQEGAPHQLTEQRQPHGHSQAEETKQAQDNPTQQRDNKTPETEEERRLKLLQQEQLRLELQKQELLLLQQKLEREKQQLKQQQLQEQQRLHRNHQQHHLHHQMQTHTTTERPVTAAPTTMRPPPVPPTARTPARRAPPRRRLRKNRNRISKAAMRAMLM</sequence>
<gene>
    <name evidence="14" type="ORF">AGOR_G00227270</name>
</gene>
<dbReference type="PROSITE" id="PS00249">
    <property type="entry name" value="PDGF_1"/>
    <property type="match status" value="1"/>
</dbReference>
<proteinExistence type="inferred from homology"/>
<dbReference type="PANTHER" id="PTHR11633">
    <property type="entry name" value="PLATELET-DERIVED GROWTH FACTOR"/>
    <property type="match status" value="1"/>
</dbReference>
<keyword evidence="4" id="KW-0497">Mitogen</keyword>
<evidence type="ECO:0000256" key="9">
    <source>
        <dbReference type="ARBA" id="ARBA00046967"/>
    </source>
</evidence>
<dbReference type="SMART" id="SM00141">
    <property type="entry name" value="PDGF"/>
    <property type="match status" value="1"/>
</dbReference>
<feature type="compositionally biased region" description="Pro residues" evidence="11">
    <location>
        <begin position="503"/>
        <end position="512"/>
    </location>
</feature>
<feature type="region of interest" description="Disordered" evidence="11">
    <location>
        <begin position="480"/>
        <end position="532"/>
    </location>
</feature>
<feature type="domain" description="Platelet-derived growth factor (PDGF) family profile" evidence="13">
    <location>
        <begin position="73"/>
        <end position="176"/>
    </location>
</feature>
<dbReference type="PROSITE" id="PS50278">
    <property type="entry name" value="PDGF_2"/>
    <property type="match status" value="1"/>
</dbReference>
<dbReference type="PANTHER" id="PTHR11633:SF2">
    <property type="entry name" value="PLATELET-DERIVED GROWTH FACTOR SUBUNIT B"/>
    <property type="match status" value="1"/>
</dbReference>
<evidence type="ECO:0000256" key="12">
    <source>
        <dbReference type="SAM" id="SignalP"/>
    </source>
</evidence>
<feature type="compositionally biased region" description="Basic residues" evidence="11">
    <location>
        <begin position="515"/>
        <end position="532"/>
    </location>
</feature>
<dbReference type="GO" id="GO:0051781">
    <property type="term" value="P:positive regulation of cell division"/>
    <property type="evidence" value="ECO:0007669"/>
    <property type="project" value="UniProtKB-KW"/>
</dbReference>
<keyword evidence="12" id="KW-0732">Signal</keyword>
<evidence type="ECO:0000256" key="11">
    <source>
        <dbReference type="SAM" id="MobiDB-lite"/>
    </source>
</evidence>
<comment type="subunit">
    <text evidence="9">Antiparallel homodimer; disulfide-linked. Antiparallel heterodimer with PDGFA; disulfide-linked. The PDGFB homodimer interacts with PDGFRA and PDGFRB homodimers, and with heterodimers formed by PDGFRA and PDGFRB. The heterodimer composed of PDGFA and PDGFB interacts with PDGFRB homodimers, and with heterodimers formed by PDGFRA and PDGFRB. Interacts with XLKD1. Interacts with LRP1. Interacts with SORL1 (via the N-terminal ectodomain). Interacts with CD82; this interaction inhibits PDGFB-mediated signaling pathway.</text>
</comment>
<name>A0A8T3CP76_9TELE</name>
<dbReference type="FunFam" id="2.10.90.10:FF:000041">
    <property type="entry name" value="Platelet-derived growth factor beta polypeptide b"/>
    <property type="match status" value="1"/>
</dbReference>
<dbReference type="GO" id="GO:0008284">
    <property type="term" value="P:positive regulation of cell population proliferation"/>
    <property type="evidence" value="ECO:0007669"/>
    <property type="project" value="TreeGrafter"/>
</dbReference>
<evidence type="ECO:0000256" key="7">
    <source>
        <dbReference type="ARBA" id="ARBA00032702"/>
    </source>
</evidence>
<reference evidence="14" key="1">
    <citation type="submission" date="2021-01" db="EMBL/GenBank/DDBJ databases">
        <authorList>
            <person name="Zahm M."/>
            <person name="Roques C."/>
            <person name="Cabau C."/>
            <person name="Klopp C."/>
            <person name="Donnadieu C."/>
            <person name="Jouanno E."/>
            <person name="Lampietro C."/>
            <person name="Louis A."/>
            <person name="Herpin A."/>
            <person name="Echchiki A."/>
            <person name="Berthelot C."/>
            <person name="Parey E."/>
            <person name="Roest-Crollius H."/>
            <person name="Braasch I."/>
            <person name="Postlethwait J."/>
            <person name="Bobe J."/>
            <person name="Montfort J."/>
            <person name="Bouchez O."/>
            <person name="Begum T."/>
            <person name="Mejri S."/>
            <person name="Adams A."/>
            <person name="Chen W.-J."/>
            <person name="Guiguen Y."/>
        </authorList>
    </citation>
    <scope>NUCLEOTIDE SEQUENCE</scope>
    <source>
        <tissue evidence="14">Blood</tissue>
    </source>
</reference>
<dbReference type="SUPFAM" id="SSF57501">
    <property type="entry name" value="Cystine-knot cytokines"/>
    <property type="match status" value="1"/>
</dbReference>
<evidence type="ECO:0000259" key="13">
    <source>
        <dbReference type="PROSITE" id="PS50278"/>
    </source>
</evidence>
<feature type="region of interest" description="Disordered" evidence="11">
    <location>
        <begin position="174"/>
        <end position="231"/>
    </location>
</feature>
<feature type="chain" id="PRO_5035788703" description="Platelet-derived growth factor subunit B" evidence="12">
    <location>
        <begin position="21"/>
        <end position="542"/>
    </location>
</feature>
<dbReference type="AlphaFoldDB" id="A0A8T3CP76"/>
<feature type="region of interest" description="Disordered" evidence="11">
    <location>
        <begin position="257"/>
        <end position="281"/>
    </location>
</feature>
<feature type="region of interest" description="Disordered" evidence="11">
    <location>
        <begin position="333"/>
        <end position="428"/>
    </location>
</feature>
<dbReference type="GO" id="GO:0048008">
    <property type="term" value="P:platelet-derived growth factor receptor signaling pathway"/>
    <property type="evidence" value="ECO:0007669"/>
    <property type="project" value="TreeGrafter"/>
</dbReference>
<dbReference type="Proteomes" id="UP000829720">
    <property type="component" value="Unassembled WGS sequence"/>
</dbReference>
<comment type="function">
    <text evidence="8">Growth factor that plays an essential role in the regulation of embryonic development, cell proliferation, cell migration, survival and chemotaxis. Potent mitogen for cells of mesenchymal origin. Required for normal proliferation and recruitment of pericytes and vascular smooth muscle cells in the central nervous system, skin, lung, heart and placenta. Required for normal blood vessel development, and for normal development of kidney glomeruli. Plays an important role in wound healing. Signaling is modulated by the formation of heterodimers with PDGFA.</text>
</comment>
<dbReference type="GO" id="GO:0008083">
    <property type="term" value="F:growth factor activity"/>
    <property type="evidence" value="ECO:0007669"/>
    <property type="project" value="UniProtKB-KW"/>
</dbReference>
<evidence type="ECO:0000256" key="5">
    <source>
        <dbReference type="ARBA" id="ARBA00031888"/>
    </source>
</evidence>
<organism evidence="14 15">
    <name type="scientific">Albula goreensis</name>
    <dbReference type="NCBI Taxonomy" id="1534307"/>
    <lineage>
        <taxon>Eukaryota</taxon>
        <taxon>Metazoa</taxon>
        <taxon>Chordata</taxon>
        <taxon>Craniata</taxon>
        <taxon>Vertebrata</taxon>
        <taxon>Euteleostomi</taxon>
        <taxon>Actinopterygii</taxon>
        <taxon>Neopterygii</taxon>
        <taxon>Teleostei</taxon>
        <taxon>Albuliformes</taxon>
        <taxon>Albulidae</taxon>
        <taxon>Albula</taxon>
    </lineage>
</organism>
<dbReference type="CDD" id="cd00135">
    <property type="entry name" value="PDGF"/>
    <property type="match status" value="1"/>
</dbReference>
<dbReference type="OrthoDB" id="8878063at2759"/>
<dbReference type="GO" id="GO:0016020">
    <property type="term" value="C:membrane"/>
    <property type="evidence" value="ECO:0007669"/>
    <property type="project" value="InterPro"/>
</dbReference>
<dbReference type="GO" id="GO:0030335">
    <property type="term" value="P:positive regulation of cell migration"/>
    <property type="evidence" value="ECO:0007669"/>
    <property type="project" value="TreeGrafter"/>
</dbReference>
<evidence type="ECO:0000313" key="14">
    <source>
        <dbReference type="EMBL" id="KAI1884525.1"/>
    </source>
</evidence>
<evidence type="ECO:0000256" key="1">
    <source>
        <dbReference type="ARBA" id="ARBA00006686"/>
    </source>
</evidence>
<dbReference type="GO" id="GO:0070374">
    <property type="term" value="P:positive regulation of ERK1 and ERK2 cascade"/>
    <property type="evidence" value="ECO:0007669"/>
    <property type="project" value="TreeGrafter"/>
</dbReference>
<evidence type="ECO:0000256" key="2">
    <source>
        <dbReference type="ARBA" id="ARBA00018117"/>
    </source>
</evidence>
<accession>A0A8T3CP76</accession>
<comment type="caution">
    <text evidence="14">The sequence shown here is derived from an EMBL/GenBank/DDBJ whole genome shotgun (WGS) entry which is preliminary data.</text>
</comment>
<evidence type="ECO:0000256" key="3">
    <source>
        <dbReference type="ARBA" id="ARBA00023030"/>
    </source>
</evidence>
<dbReference type="EMBL" id="JAERUA010000022">
    <property type="protein sequence ID" value="KAI1884525.1"/>
    <property type="molecule type" value="Genomic_DNA"/>
</dbReference>
<dbReference type="GO" id="GO:0005615">
    <property type="term" value="C:extracellular space"/>
    <property type="evidence" value="ECO:0007669"/>
    <property type="project" value="TreeGrafter"/>
</dbReference>
<evidence type="ECO:0000313" key="15">
    <source>
        <dbReference type="Proteomes" id="UP000829720"/>
    </source>
</evidence>
<feature type="signal peptide" evidence="12">
    <location>
        <begin position="1"/>
        <end position="20"/>
    </location>
</feature>
<evidence type="ECO:0000256" key="4">
    <source>
        <dbReference type="ARBA" id="ARBA00023246"/>
    </source>
</evidence>
<feature type="compositionally biased region" description="Basic and acidic residues" evidence="11">
    <location>
        <begin position="193"/>
        <end position="215"/>
    </location>
</feature>
<keyword evidence="3 10" id="KW-0339">Growth factor</keyword>
<evidence type="ECO:0000256" key="6">
    <source>
        <dbReference type="ARBA" id="ARBA00032481"/>
    </source>
</evidence>
<keyword evidence="15" id="KW-1185">Reference proteome</keyword>
<dbReference type="Pfam" id="PF00341">
    <property type="entry name" value="PDGF"/>
    <property type="match status" value="1"/>
</dbReference>
<feature type="compositionally biased region" description="Basic and acidic residues" evidence="11">
    <location>
        <begin position="418"/>
        <end position="428"/>
    </location>
</feature>
<evidence type="ECO:0000256" key="8">
    <source>
        <dbReference type="ARBA" id="ARBA00046258"/>
    </source>
</evidence>
<dbReference type="InterPro" id="IPR023581">
    <property type="entry name" value="PD_growth_factor_CS"/>
</dbReference>
<protein>
    <recommendedName>
        <fullName evidence="2">Platelet-derived growth factor subunit B</fullName>
    </recommendedName>
    <alternativeName>
        <fullName evidence="5">PDGF-2</fullName>
    </alternativeName>
    <alternativeName>
        <fullName evidence="6">Platelet-derived growth factor B chain</fullName>
    </alternativeName>
    <alternativeName>
        <fullName evidence="7">Platelet-derived growth factor beta polypeptide</fullName>
    </alternativeName>
</protein>
<dbReference type="InterPro" id="IPR000072">
    <property type="entry name" value="PDGF/VEGF_dom"/>
</dbReference>
<feature type="compositionally biased region" description="Basic and acidic residues" evidence="11">
    <location>
        <begin position="334"/>
        <end position="363"/>
    </location>
</feature>
<evidence type="ECO:0000256" key="10">
    <source>
        <dbReference type="RuleBase" id="RU003818"/>
    </source>
</evidence>
<dbReference type="GO" id="GO:0051897">
    <property type="term" value="P:positive regulation of phosphatidylinositol 3-kinase/protein kinase B signal transduction"/>
    <property type="evidence" value="ECO:0007669"/>
    <property type="project" value="TreeGrafter"/>
</dbReference>